<protein>
    <submittedName>
        <fullName evidence="1">DUF5388 domain-containing protein</fullName>
    </submittedName>
</protein>
<sequence length="134" mass="15458">MALLDHDKNKSKTTGKKLLTRGPRIEVNSQVNRSDIEKTTPSEVVKENPTNNLATLSTTITEPVNIRVDNHIRNRIAALITMGHSDTQKEMVETLVNLFIEGLEKSELKRFEDLVDIYEQKDYMKHQKKNNKRK</sequence>
<dbReference type="GeneID" id="94553946"/>
<evidence type="ECO:0000313" key="1">
    <source>
        <dbReference type="EMBL" id="QIK52780.1"/>
    </source>
</evidence>
<organism evidence="1 2">
    <name type="scientific">Jeotgalibaca porci</name>
    <dbReference type="NCBI Taxonomy" id="1868793"/>
    <lineage>
        <taxon>Bacteria</taxon>
        <taxon>Bacillati</taxon>
        <taxon>Bacillota</taxon>
        <taxon>Bacilli</taxon>
        <taxon>Lactobacillales</taxon>
        <taxon>Carnobacteriaceae</taxon>
        <taxon>Jeotgalibaca</taxon>
    </lineage>
</organism>
<geneLocation type="plasmid" evidence="1 2">
    <name>p_unnamed1</name>
</geneLocation>
<dbReference type="AlphaFoldDB" id="A0A6G7WKI1"/>
<reference evidence="1 2" key="1">
    <citation type="journal article" date="2017" name="Int. J. Syst. Evol. Microbiol.">
        <title>Jeotgalibaca porci sp. nov. and Jeotgalibaca arthritidis sp. nov., isolated from pigs, and emended description of the genus Jeotgalibaca.</title>
        <authorList>
            <person name="Zamora L."/>
            <person name="Perez-Sancho M."/>
            <person name="Dominguez L."/>
            <person name="Fernandez-Garayzabal J.F."/>
            <person name="Vela A.I."/>
        </authorList>
    </citation>
    <scope>NUCLEOTIDE SEQUENCE [LARGE SCALE GENOMIC DNA]</scope>
    <source>
        <strain evidence="1 2">CCUG 69148</strain>
        <plasmid evidence="1 2">p_unnamed1</plasmid>
    </source>
</reference>
<dbReference type="KEGG" id="jpo:G7058_11670"/>
<proteinExistence type="predicted"/>
<keyword evidence="1" id="KW-0614">Plasmid</keyword>
<dbReference type="Pfam" id="PF17363">
    <property type="entry name" value="DUF5388"/>
    <property type="match status" value="1"/>
</dbReference>
<dbReference type="Proteomes" id="UP000501830">
    <property type="component" value="Plasmid p_unnamed1"/>
</dbReference>
<accession>A0A6G7WKI1</accession>
<name>A0A6G7WKI1_9LACT</name>
<keyword evidence="2" id="KW-1185">Reference proteome</keyword>
<dbReference type="EMBL" id="CP049890">
    <property type="protein sequence ID" value="QIK52780.1"/>
    <property type="molecule type" value="Genomic_DNA"/>
</dbReference>
<gene>
    <name evidence="1" type="ORF">G7058_11670</name>
</gene>
<dbReference type="InterPro" id="IPR035528">
    <property type="entry name" value="DUF5388"/>
</dbReference>
<dbReference type="RefSeq" id="WP_166063801.1">
    <property type="nucleotide sequence ID" value="NZ_CP049890.1"/>
</dbReference>
<evidence type="ECO:0000313" key="2">
    <source>
        <dbReference type="Proteomes" id="UP000501830"/>
    </source>
</evidence>